<proteinExistence type="predicted"/>
<comment type="caution">
    <text evidence="2">The sequence shown here is derived from an EMBL/GenBank/DDBJ whole genome shotgun (WGS) entry which is preliminary data.</text>
</comment>
<feature type="transmembrane region" description="Helical" evidence="1">
    <location>
        <begin position="43"/>
        <end position="60"/>
    </location>
</feature>
<organism evidence="2">
    <name type="scientific">hydrocarbon metagenome</name>
    <dbReference type="NCBI Taxonomy" id="938273"/>
    <lineage>
        <taxon>unclassified sequences</taxon>
        <taxon>metagenomes</taxon>
        <taxon>ecological metagenomes</taxon>
    </lineage>
</organism>
<name>A0A0W8E9V8_9ZZZZ</name>
<protein>
    <submittedName>
        <fullName evidence="2">Uncharacterized protein</fullName>
    </submittedName>
</protein>
<keyword evidence="1" id="KW-1133">Transmembrane helix</keyword>
<dbReference type="AlphaFoldDB" id="A0A0W8E9V8"/>
<accession>A0A0W8E9V8</accession>
<sequence>MRQLICRYGIFKRGERRKWIRGRLFGDNLAAASVAAAKFCSYVLKRLLIAGFILPAAIWNK</sequence>
<keyword evidence="1" id="KW-0812">Transmembrane</keyword>
<keyword evidence="1" id="KW-0472">Membrane</keyword>
<evidence type="ECO:0000313" key="2">
    <source>
        <dbReference type="EMBL" id="KUG05401.1"/>
    </source>
</evidence>
<gene>
    <name evidence="2" type="ORF">ASZ90_017173</name>
</gene>
<evidence type="ECO:0000256" key="1">
    <source>
        <dbReference type="SAM" id="Phobius"/>
    </source>
</evidence>
<reference evidence="2" key="1">
    <citation type="journal article" date="2015" name="Proc. Natl. Acad. Sci. U.S.A.">
        <title>Networks of energetic and metabolic interactions define dynamics in microbial communities.</title>
        <authorList>
            <person name="Embree M."/>
            <person name="Liu J.K."/>
            <person name="Al-Bassam M.M."/>
            <person name="Zengler K."/>
        </authorList>
    </citation>
    <scope>NUCLEOTIDE SEQUENCE</scope>
</reference>
<dbReference type="EMBL" id="LNQE01001815">
    <property type="protein sequence ID" value="KUG05401.1"/>
    <property type="molecule type" value="Genomic_DNA"/>
</dbReference>